<dbReference type="InterPro" id="IPR036986">
    <property type="entry name" value="S4_RNA-bd_sf"/>
</dbReference>
<evidence type="ECO:0000256" key="8">
    <source>
        <dbReference type="PROSITE-ProRule" id="PRU00182"/>
    </source>
</evidence>
<dbReference type="Gene3D" id="3.30.2350.10">
    <property type="entry name" value="Pseudouridine synthase"/>
    <property type="match status" value="1"/>
</dbReference>
<feature type="active site" evidence="7">
    <location>
        <position position="143"/>
    </location>
</feature>
<dbReference type="SMART" id="SM00363">
    <property type="entry name" value="S4"/>
    <property type="match status" value="1"/>
</dbReference>
<dbReference type="GO" id="GO:0160141">
    <property type="term" value="F:23S rRNA pseudouridine(955/2504/2580) synthase activity"/>
    <property type="evidence" value="ECO:0007669"/>
    <property type="project" value="UniProtKB-EC"/>
</dbReference>
<dbReference type="InterPro" id="IPR006224">
    <property type="entry name" value="PsdUridine_synth_RluA-like_CS"/>
</dbReference>
<gene>
    <name evidence="11" type="primary">rluC</name>
    <name evidence="11" type="ORF">BUCIPICE3303_225</name>
</gene>
<dbReference type="NCBIfam" id="TIGR00005">
    <property type="entry name" value="rluA_subfam"/>
    <property type="match status" value="1"/>
</dbReference>
<dbReference type="CDD" id="cd02869">
    <property type="entry name" value="PseudoU_synth_RluA_like"/>
    <property type="match status" value="1"/>
</dbReference>
<evidence type="ECO:0000256" key="1">
    <source>
        <dbReference type="ARBA" id="ARBA00000381"/>
    </source>
</evidence>
<evidence type="ECO:0000256" key="7">
    <source>
        <dbReference type="PIRSR" id="PIRSR606225-1"/>
    </source>
</evidence>
<dbReference type="InterPro" id="IPR006145">
    <property type="entry name" value="PsdUridine_synth_RsuA/RluA"/>
</dbReference>
<comment type="catalytic activity">
    <reaction evidence="1">
        <text>uridine(955/2504/2580) in 23S rRNA = pseudouridine(955/2504/2580) in 23S rRNA</text>
        <dbReference type="Rhea" id="RHEA:42528"/>
        <dbReference type="Rhea" id="RHEA-COMP:10099"/>
        <dbReference type="Rhea" id="RHEA-COMP:10100"/>
        <dbReference type="ChEBI" id="CHEBI:65314"/>
        <dbReference type="ChEBI" id="CHEBI:65315"/>
        <dbReference type="EC" id="5.4.99.24"/>
    </reaction>
</comment>
<dbReference type="SUPFAM" id="SSF55174">
    <property type="entry name" value="Alpha-L RNA-binding motif"/>
    <property type="match status" value="1"/>
</dbReference>
<protein>
    <recommendedName>
        <fullName evidence="9">Pseudouridine synthase</fullName>
        <ecNumber evidence="9">5.4.99.-</ecNumber>
    </recommendedName>
</protein>
<dbReference type="PROSITE" id="PS01129">
    <property type="entry name" value="PSI_RLU"/>
    <property type="match status" value="1"/>
</dbReference>
<evidence type="ECO:0000313" key="12">
    <source>
        <dbReference type="Proteomes" id="UP000294455"/>
    </source>
</evidence>
<keyword evidence="6 9" id="KW-0413">Isomerase</keyword>
<organism evidence="11 12">
    <name type="scientific">Buchnera aphidicola</name>
    <name type="common">Cinara piceae</name>
    <dbReference type="NCBI Taxonomy" id="1660043"/>
    <lineage>
        <taxon>Bacteria</taxon>
        <taxon>Pseudomonadati</taxon>
        <taxon>Pseudomonadota</taxon>
        <taxon>Gammaproteobacteria</taxon>
        <taxon>Enterobacterales</taxon>
        <taxon>Erwiniaceae</taxon>
        <taxon>Buchnera</taxon>
    </lineage>
</organism>
<dbReference type="PROSITE" id="PS50889">
    <property type="entry name" value="S4"/>
    <property type="match status" value="1"/>
</dbReference>
<accession>A0A803GCZ7</accession>
<evidence type="ECO:0000259" key="10">
    <source>
        <dbReference type="SMART" id="SM00363"/>
    </source>
</evidence>
<dbReference type="InterPro" id="IPR002942">
    <property type="entry name" value="S4_RNA-bd"/>
</dbReference>
<dbReference type="SUPFAM" id="SSF55120">
    <property type="entry name" value="Pseudouridine synthase"/>
    <property type="match status" value="1"/>
</dbReference>
<feature type="domain" description="RNA-binding S4" evidence="10">
    <location>
        <begin position="20"/>
        <end position="81"/>
    </location>
</feature>
<dbReference type="EC" id="5.4.99.-" evidence="9"/>
<evidence type="ECO:0000256" key="2">
    <source>
        <dbReference type="ARBA" id="ARBA00002876"/>
    </source>
</evidence>
<proteinExistence type="inferred from homology"/>
<dbReference type="Pfam" id="PF00849">
    <property type="entry name" value="PseudoU_synth_2"/>
    <property type="match status" value="1"/>
</dbReference>
<dbReference type="Gene3D" id="3.10.290.10">
    <property type="entry name" value="RNA-binding S4 domain"/>
    <property type="match status" value="1"/>
</dbReference>
<evidence type="ECO:0000256" key="4">
    <source>
        <dbReference type="ARBA" id="ARBA00022552"/>
    </source>
</evidence>
<evidence type="ECO:0000256" key="5">
    <source>
        <dbReference type="ARBA" id="ARBA00022884"/>
    </source>
</evidence>
<reference evidence="11 12" key="1">
    <citation type="submission" date="2019-02" db="EMBL/GenBank/DDBJ databases">
        <authorList>
            <person name="Manzano-Marin A."/>
            <person name="Manzano-Marin A."/>
        </authorList>
    </citation>
    <scope>NUCLEOTIDE SEQUENCE [LARGE SCALE GENOMIC DNA]</scope>
    <source>
        <strain evidence="11 12">BuCipiceae</strain>
    </source>
</reference>
<evidence type="ECO:0000313" key="11">
    <source>
        <dbReference type="EMBL" id="VFP88392.1"/>
    </source>
</evidence>
<evidence type="ECO:0000256" key="9">
    <source>
        <dbReference type="RuleBase" id="RU362028"/>
    </source>
</evidence>
<dbReference type="PANTHER" id="PTHR21600:SF92">
    <property type="entry name" value="RIBOSOMAL LARGE SUBUNIT PSEUDOURIDINE SYNTHASE C"/>
    <property type="match status" value="1"/>
</dbReference>
<comment type="similarity">
    <text evidence="3 9">Belongs to the pseudouridine synthase RluA family.</text>
</comment>
<dbReference type="InterPro" id="IPR020103">
    <property type="entry name" value="PsdUridine_synth_cat_dom_sf"/>
</dbReference>
<name>A0A803GCZ7_9GAMM</name>
<dbReference type="EMBL" id="LR217739">
    <property type="protein sequence ID" value="VFP88392.1"/>
    <property type="molecule type" value="Genomic_DNA"/>
</dbReference>
<dbReference type="Proteomes" id="UP000294455">
    <property type="component" value="Chromosome"/>
</dbReference>
<evidence type="ECO:0000256" key="6">
    <source>
        <dbReference type="ARBA" id="ARBA00023235"/>
    </source>
</evidence>
<dbReference type="PANTHER" id="PTHR21600">
    <property type="entry name" value="MITOCHONDRIAL RNA PSEUDOURIDINE SYNTHASE"/>
    <property type="match status" value="1"/>
</dbReference>
<comment type="function">
    <text evidence="2">Responsible for synthesis of pseudouridine from uracil at positions 955, 2504 and 2580 in 23S ribosomal RNA.</text>
</comment>
<dbReference type="InterPro" id="IPR006225">
    <property type="entry name" value="PsdUridine_synth_RluC/D"/>
</dbReference>
<dbReference type="InterPro" id="IPR050188">
    <property type="entry name" value="RluA_PseudoU_synthase"/>
</dbReference>
<dbReference type="GO" id="GO:0000455">
    <property type="term" value="P:enzyme-directed rRNA pseudouridine synthesis"/>
    <property type="evidence" value="ECO:0007669"/>
    <property type="project" value="TreeGrafter"/>
</dbReference>
<keyword evidence="5 8" id="KW-0694">RNA-binding</keyword>
<evidence type="ECO:0000256" key="3">
    <source>
        <dbReference type="ARBA" id="ARBA00010876"/>
    </source>
</evidence>
<dbReference type="AlphaFoldDB" id="A0A803GCZ7"/>
<comment type="catalytic activity">
    <reaction evidence="9">
        <text>a uridine in RNA = a pseudouridine in RNA</text>
        <dbReference type="Rhea" id="RHEA:48348"/>
        <dbReference type="Rhea" id="RHEA-COMP:12068"/>
        <dbReference type="Rhea" id="RHEA-COMP:12069"/>
        <dbReference type="ChEBI" id="CHEBI:65314"/>
        <dbReference type="ChEBI" id="CHEBI:65315"/>
    </reaction>
</comment>
<dbReference type="GO" id="GO:0003723">
    <property type="term" value="F:RNA binding"/>
    <property type="evidence" value="ECO:0007669"/>
    <property type="project" value="UniProtKB-KW"/>
</dbReference>
<sequence length="315" mass="37504">MNNKDFLKKSIIVQKHMSGQRIDNFLFKNLKKLPKSMIYRSLRIGKIKINKKKTKPYYKIKTNDCITTYSIIINIKKKKIYLQKSIINLFLKNILFEDKYLIIFNKPCGFAVHGGSGINYGVIEIFREIRKELIFLELVHRIDKDTSGILILAKKRSILKKMHDNLRTKKIYKEYLALLHGYWSKKNNIIDQPLLKRKNITQKKKVYIHKNGKPSKTKFQVKEYFNETTLTSIIPITGRTHQIRVHTSQFGHPIVFDKKYGNIKREKKYILKKNQRLLLHSYKISFIHPKKNKKIFIIAPLDEKFKNCLKYFSKK</sequence>
<keyword evidence="4" id="KW-0698">rRNA processing</keyword>